<evidence type="ECO:0000256" key="9">
    <source>
        <dbReference type="ARBA" id="ARBA00023288"/>
    </source>
</evidence>
<dbReference type="EMBL" id="MWPX01000001">
    <property type="protein sequence ID" value="OUM50807.1"/>
    <property type="molecule type" value="Genomic_DNA"/>
</dbReference>
<keyword evidence="7 10" id="KW-0732">Signal</keyword>
<feature type="chain" id="PRO_5039756700" description="Phosphate-binding protein" evidence="10">
    <location>
        <begin position="28"/>
        <end position="305"/>
    </location>
</feature>
<keyword evidence="8 10" id="KW-0564">Palmitate</keyword>
<dbReference type="InterPro" id="IPR050811">
    <property type="entry name" value="Phosphate_ABC_transporter"/>
</dbReference>
<feature type="domain" description="PBP" evidence="11">
    <location>
        <begin position="26"/>
        <end position="258"/>
    </location>
</feature>
<protein>
    <recommendedName>
        <fullName evidence="10">Phosphate-binding protein</fullName>
    </recommendedName>
</protein>
<evidence type="ECO:0000256" key="3">
    <source>
        <dbReference type="ARBA" id="ARBA00008725"/>
    </source>
</evidence>
<comment type="subunit">
    <text evidence="4 10">The complex is composed of two ATP-binding proteins (PstB), two transmembrane proteins (PstC and PstA) and a solute-binding protein (PstS).</text>
</comment>
<evidence type="ECO:0000313" key="13">
    <source>
        <dbReference type="Proteomes" id="UP000195321"/>
    </source>
</evidence>
<dbReference type="RefSeq" id="WP_016116342.1">
    <property type="nucleotide sequence ID" value="NZ_CP189809.1"/>
</dbReference>
<keyword evidence="10" id="KW-0472">Membrane</keyword>
<evidence type="ECO:0000256" key="6">
    <source>
        <dbReference type="ARBA" id="ARBA00022592"/>
    </source>
</evidence>
<keyword evidence="9 10" id="KW-0449">Lipoprotein</keyword>
<keyword evidence="5 10" id="KW-0813">Transport</keyword>
<name>A0A1Y3MK47_9BACI</name>
<evidence type="ECO:0000313" key="12">
    <source>
        <dbReference type="EMBL" id="OUM50807.1"/>
    </source>
</evidence>
<dbReference type="CDD" id="cd13654">
    <property type="entry name" value="PBP2_phosphate_like_2"/>
    <property type="match status" value="1"/>
</dbReference>
<dbReference type="Proteomes" id="UP000195321">
    <property type="component" value="Unassembled WGS sequence"/>
</dbReference>
<dbReference type="GO" id="GO:0042301">
    <property type="term" value="F:phosphate ion binding"/>
    <property type="evidence" value="ECO:0007669"/>
    <property type="project" value="UniProtKB-UniRule"/>
</dbReference>
<dbReference type="NCBIfam" id="TIGR02136">
    <property type="entry name" value="ptsS_2"/>
    <property type="match status" value="1"/>
</dbReference>
<organism evidence="12 13">
    <name type="scientific">Bacillus pseudomycoides</name>
    <dbReference type="NCBI Taxonomy" id="64104"/>
    <lineage>
        <taxon>Bacteria</taxon>
        <taxon>Bacillati</taxon>
        <taxon>Bacillota</taxon>
        <taxon>Bacilli</taxon>
        <taxon>Bacillales</taxon>
        <taxon>Bacillaceae</taxon>
        <taxon>Bacillus</taxon>
        <taxon>Bacillus cereus group</taxon>
    </lineage>
</organism>
<dbReference type="Pfam" id="PF12849">
    <property type="entry name" value="PBP_like_2"/>
    <property type="match status" value="1"/>
</dbReference>
<dbReference type="Gene3D" id="3.40.190.10">
    <property type="entry name" value="Periplasmic binding protein-like II"/>
    <property type="match status" value="2"/>
</dbReference>
<dbReference type="PANTHER" id="PTHR30570:SF1">
    <property type="entry name" value="PHOSPHATE-BINDING PROTEIN PSTS"/>
    <property type="match status" value="1"/>
</dbReference>
<feature type="signal peptide" evidence="10">
    <location>
        <begin position="1"/>
        <end position="27"/>
    </location>
</feature>
<dbReference type="AlphaFoldDB" id="A0A1Y3MK47"/>
<dbReference type="InterPro" id="IPR024370">
    <property type="entry name" value="PBP_domain"/>
</dbReference>
<evidence type="ECO:0000256" key="1">
    <source>
        <dbReference type="ARBA" id="ARBA00002841"/>
    </source>
</evidence>
<keyword evidence="6 10" id="KW-0592">Phosphate transport</keyword>
<reference evidence="12 13" key="1">
    <citation type="submission" date="2017-02" db="EMBL/GenBank/DDBJ databases">
        <title>Bacillus pseudomycoides isolate FSL K6-0042.</title>
        <authorList>
            <person name="Kovac J."/>
        </authorList>
    </citation>
    <scope>NUCLEOTIDE SEQUENCE [LARGE SCALE GENOMIC DNA]</scope>
    <source>
        <strain evidence="12 13">FSL K6-0042</strain>
    </source>
</reference>
<dbReference type="InterPro" id="IPR011862">
    <property type="entry name" value="Phos-bd"/>
</dbReference>
<accession>A0A1Y3MK47</accession>
<dbReference type="SUPFAM" id="SSF53850">
    <property type="entry name" value="Periplasmic binding protein-like II"/>
    <property type="match status" value="1"/>
</dbReference>
<comment type="similarity">
    <text evidence="3 10">Belongs to the PstS family.</text>
</comment>
<proteinExistence type="inferred from homology"/>
<evidence type="ECO:0000256" key="8">
    <source>
        <dbReference type="ARBA" id="ARBA00023139"/>
    </source>
</evidence>
<evidence type="ECO:0000256" key="5">
    <source>
        <dbReference type="ARBA" id="ARBA00022448"/>
    </source>
</evidence>
<sequence>MKWTKKSIKILAISTCFIFLYVSTPSAANDVREVRIDGSSTVFPIMEAIAEEYTKKEPRVKISISISGTGGGFHRFGKGEVDINNASRQVKQVEENFMKENSIQFTPFEIAYDGLTIIVNRQNTWADNMTIEELRLLWSEDGRTKRWSHIHPKWPHEKVQFYAPGVDSGTYDYFQSVVLRNNRLAKTVALSEDDQVIMQGVMNDKNAIAFVGYAYYMANRDKVKAVKINGVPPTKANIQSGIYKPLSRPLFAYVNHASIRNKSSVAEYVVFMMQHAGGLAEEVGYVKLPQKKYSEQLRMLTEIKR</sequence>
<gene>
    <name evidence="12" type="ORF">BW425_02520</name>
</gene>
<evidence type="ECO:0000256" key="2">
    <source>
        <dbReference type="ARBA" id="ARBA00004193"/>
    </source>
</evidence>
<dbReference type="GO" id="GO:0006817">
    <property type="term" value="P:phosphate ion transport"/>
    <property type="evidence" value="ECO:0007669"/>
    <property type="project" value="UniProtKB-UniRule"/>
</dbReference>
<dbReference type="PANTHER" id="PTHR30570">
    <property type="entry name" value="PERIPLASMIC PHOSPHATE BINDING COMPONENT OF PHOSPHATE ABC TRANSPORTER"/>
    <property type="match status" value="1"/>
</dbReference>
<evidence type="ECO:0000256" key="4">
    <source>
        <dbReference type="ARBA" id="ARBA00011529"/>
    </source>
</evidence>
<comment type="subcellular location">
    <subcellularLocation>
        <location evidence="2 10">Cell membrane</location>
        <topology evidence="2 10">Lipid-anchor</topology>
    </subcellularLocation>
</comment>
<keyword evidence="10" id="KW-1003">Cell membrane</keyword>
<evidence type="ECO:0000259" key="11">
    <source>
        <dbReference type="Pfam" id="PF12849"/>
    </source>
</evidence>
<comment type="function">
    <text evidence="10">Involved in the system for phosphate transport across the cytoplasmic membrane.</text>
</comment>
<comment type="function">
    <text evidence="1">Part of the ABC transporter complex PstSACB involved in phosphate import.</text>
</comment>
<evidence type="ECO:0000256" key="7">
    <source>
        <dbReference type="ARBA" id="ARBA00022729"/>
    </source>
</evidence>
<dbReference type="GO" id="GO:0005886">
    <property type="term" value="C:plasma membrane"/>
    <property type="evidence" value="ECO:0007669"/>
    <property type="project" value="UniProtKB-SubCell"/>
</dbReference>
<dbReference type="FunFam" id="3.40.190.10:FF:000156">
    <property type="entry name" value="Phosphate ABC transporter, phosphate-binding protein"/>
    <property type="match status" value="1"/>
</dbReference>
<comment type="caution">
    <text evidence="12">The sequence shown here is derived from an EMBL/GenBank/DDBJ whole genome shotgun (WGS) entry which is preliminary data.</text>
</comment>
<evidence type="ECO:0000256" key="10">
    <source>
        <dbReference type="RuleBase" id="RU367119"/>
    </source>
</evidence>